<dbReference type="PANTHER" id="PTHR43531">
    <property type="entry name" value="PROTEIN ICFG"/>
    <property type="match status" value="1"/>
</dbReference>
<dbReference type="PROSITE" id="PS50885">
    <property type="entry name" value="HAMP"/>
    <property type="match status" value="1"/>
</dbReference>
<evidence type="ECO:0000256" key="4">
    <source>
        <dbReference type="SAM" id="MobiDB-lite"/>
    </source>
</evidence>
<dbReference type="EMBL" id="CP136336">
    <property type="protein sequence ID" value="WOB09789.1"/>
    <property type="molecule type" value="Genomic_DNA"/>
</dbReference>
<dbReference type="CDD" id="cd11386">
    <property type="entry name" value="MCP_signal"/>
    <property type="match status" value="1"/>
</dbReference>
<dbReference type="InterPro" id="IPR051310">
    <property type="entry name" value="MCP_chemotaxis"/>
</dbReference>
<feature type="transmembrane region" description="Helical" evidence="5">
    <location>
        <begin position="12"/>
        <end position="34"/>
    </location>
</feature>
<dbReference type="InterPro" id="IPR024478">
    <property type="entry name" value="HlyB_4HB_MCP"/>
</dbReference>
<dbReference type="InterPro" id="IPR004089">
    <property type="entry name" value="MCPsignal_dom"/>
</dbReference>
<dbReference type="SMART" id="SM00283">
    <property type="entry name" value="MA"/>
    <property type="match status" value="1"/>
</dbReference>
<dbReference type="CDD" id="cd19411">
    <property type="entry name" value="MCP2201-like_sensor"/>
    <property type="match status" value="1"/>
</dbReference>
<sequence length="516" mass="53432">MTLNNVSVSRKLWGAILLLLAAMFSIALLAAYAASSVQAESGRQVALTHDLIERSALWKGLTDTAVTRGMANAISSDPAVGELFKENLANDTKKIAALRAEIGKLATTEADKAAMKTVAEKGAVLVAASKKATELVTAGDRTAVTAHVKGEYAQTAAGYLGAIDAFVELQRQKGEQAVAEAAQARQRILIAAFVGSGLVIGLGMLVAATLVHSIRQPLNESIRVAGAIAEGDLTQSISTNRRDEFGSLMRALQHMNESLGRVVGNVRASTDSISTASAEIATGNTDLSSRTEQTASNLQQAASSMEQLTGTVRQSADSARQANQLASSAAEVAQRGGSVVAQVVSTMDEINASSKKISDIIGVIDGIAFQTNILALNAAVEAARAGEQGRGFAVVAGEVRSLAQRSAEAAREIKGLIGSSVDKVEAGSRLVADAGATMSEIVGSVQRVTDIIGEITAASSEQSDGIGQINVAVTQLDQMTQQNAALVEESAAAAESLREQAHKLAEVVSVFRVARA</sequence>
<comment type="similarity">
    <text evidence="2">Belongs to the methyl-accepting chemotaxis (MCP) protein family.</text>
</comment>
<protein>
    <submittedName>
        <fullName evidence="8">Methyl-accepting chemotaxis protein</fullName>
    </submittedName>
</protein>
<dbReference type="Pfam" id="PF12729">
    <property type="entry name" value="4HB_MCP_1"/>
    <property type="match status" value="1"/>
</dbReference>
<name>A0ABZ0CXU5_9BURK</name>
<proteinExistence type="inferred from homology"/>
<dbReference type="Proteomes" id="UP001303946">
    <property type="component" value="Chromosome"/>
</dbReference>
<dbReference type="PROSITE" id="PS50111">
    <property type="entry name" value="CHEMOTAXIS_TRANSDUC_2"/>
    <property type="match status" value="1"/>
</dbReference>
<gene>
    <name evidence="8" type="ORF">RXV79_06915</name>
</gene>
<organism evidence="8 9">
    <name type="scientific">Piscinibacter gummiphilus</name>
    <dbReference type="NCBI Taxonomy" id="946333"/>
    <lineage>
        <taxon>Bacteria</taxon>
        <taxon>Pseudomonadati</taxon>
        <taxon>Pseudomonadota</taxon>
        <taxon>Betaproteobacteria</taxon>
        <taxon>Burkholderiales</taxon>
        <taxon>Sphaerotilaceae</taxon>
        <taxon>Piscinibacter</taxon>
    </lineage>
</organism>
<evidence type="ECO:0000256" key="3">
    <source>
        <dbReference type="PROSITE-ProRule" id="PRU00284"/>
    </source>
</evidence>
<keyword evidence="5" id="KW-0812">Transmembrane</keyword>
<feature type="transmembrane region" description="Helical" evidence="5">
    <location>
        <begin position="188"/>
        <end position="211"/>
    </location>
</feature>
<keyword evidence="9" id="KW-1185">Reference proteome</keyword>
<evidence type="ECO:0000259" key="7">
    <source>
        <dbReference type="PROSITE" id="PS50885"/>
    </source>
</evidence>
<evidence type="ECO:0000256" key="2">
    <source>
        <dbReference type="ARBA" id="ARBA00029447"/>
    </source>
</evidence>
<evidence type="ECO:0000256" key="1">
    <source>
        <dbReference type="ARBA" id="ARBA00022481"/>
    </source>
</evidence>
<dbReference type="RefSeq" id="WP_316702666.1">
    <property type="nucleotide sequence ID" value="NZ_CP136336.1"/>
</dbReference>
<keyword evidence="1" id="KW-0488">Methylation</keyword>
<reference evidence="8 9" key="1">
    <citation type="submission" date="2023-10" db="EMBL/GenBank/DDBJ databases">
        <title>Bacteria for the degradation of biodegradable plastic PBAT(Polybutylene adipate terephthalate).</title>
        <authorList>
            <person name="Weon H.-Y."/>
            <person name="Yeon J."/>
        </authorList>
    </citation>
    <scope>NUCLEOTIDE SEQUENCE [LARGE SCALE GENOMIC DNA]</scope>
    <source>
        <strain evidence="8 9">SBD 7-3</strain>
    </source>
</reference>
<keyword evidence="5" id="KW-1133">Transmembrane helix</keyword>
<dbReference type="Pfam" id="PF00672">
    <property type="entry name" value="HAMP"/>
    <property type="match status" value="1"/>
</dbReference>
<evidence type="ECO:0000313" key="9">
    <source>
        <dbReference type="Proteomes" id="UP001303946"/>
    </source>
</evidence>
<dbReference type="SUPFAM" id="SSF58104">
    <property type="entry name" value="Methyl-accepting chemotaxis protein (MCP) signaling domain"/>
    <property type="match status" value="1"/>
</dbReference>
<dbReference type="Gene3D" id="1.10.287.950">
    <property type="entry name" value="Methyl-accepting chemotaxis protein"/>
    <property type="match status" value="1"/>
</dbReference>
<dbReference type="Pfam" id="PF00015">
    <property type="entry name" value="MCPsignal"/>
    <property type="match status" value="1"/>
</dbReference>
<dbReference type="PANTHER" id="PTHR43531:SF14">
    <property type="entry name" value="METHYL-ACCEPTING CHEMOTAXIS PROTEIN I-RELATED"/>
    <property type="match status" value="1"/>
</dbReference>
<keyword evidence="3" id="KW-0807">Transducer</keyword>
<dbReference type="PRINTS" id="PR00260">
    <property type="entry name" value="CHEMTRNSDUCR"/>
</dbReference>
<dbReference type="InterPro" id="IPR003660">
    <property type="entry name" value="HAMP_dom"/>
</dbReference>
<evidence type="ECO:0000259" key="6">
    <source>
        <dbReference type="PROSITE" id="PS50111"/>
    </source>
</evidence>
<evidence type="ECO:0000256" key="5">
    <source>
        <dbReference type="SAM" id="Phobius"/>
    </source>
</evidence>
<feature type="domain" description="HAMP" evidence="7">
    <location>
        <begin position="212"/>
        <end position="264"/>
    </location>
</feature>
<dbReference type="CDD" id="cd06225">
    <property type="entry name" value="HAMP"/>
    <property type="match status" value="1"/>
</dbReference>
<dbReference type="InterPro" id="IPR004090">
    <property type="entry name" value="Chemotax_Me-accpt_rcpt"/>
</dbReference>
<feature type="domain" description="Methyl-accepting transducer" evidence="6">
    <location>
        <begin position="269"/>
        <end position="498"/>
    </location>
</feature>
<dbReference type="InterPro" id="IPR047347">
    <property type="entry name" value="YvaQ-like_sensor"/>
</dbReference>
<accession>A0ABZ0CXU5</accession>
<evidence type="ECO:0000313" key="8">
    <source>
        <dbReference type="EMBL" id="WOB09789.1"/>
    </source>
</evidence>
<dbReference type="SMART" id="SM00304">
    <property type="entry name" value="HAMP"/>
    <property type="match status" value="1"/>
</dbReference>
<keyword evidence="5" id="KW-0472">Membrane</keyword>
<feature type="region of interest" description="Disordered" evidence="4">
    <location>
        <begin position="283"/>
        <end position="316"/>
    </location>
</feature>